<dbReference type="SMART" id="SM00241">
    <property type="entry name" value="ZP"/>
    <property type="match status" value="1"/>
</dbReference>
<evidence type="ECO:0000259" key="3">
    <source>
        <dbReference type="PROSITE" id="PS51034"/>
    </source>
</evidence>
<dbReference type="GO" id="GO:0009653">
    <property type="term" value="P:anatomical structure morphogenesis"/>
    <property type="evidence" value="ECO:0007669"/>
    <property type="project" value="TreeGrafter"/>
</dbReference>
<dbReference type="EMBL" id="KN557720">
    <property type="protein sequence ID" value="KHJ87459.1"/>
    <property type="molecule type" value="Genomic_DNA"/>
</dbReference>
<dbReference type="InterPro" id="IPR052774">
    <property type="entry name" value="Celegans_DevNeuronal_Protein"/>
</dbReference>
<evidence type="ECO:0000256" key="1">
    <source>
        <dbReference type="ARBA" id="ARBA00023157"/>
    </source>
</evidence>
<dbReference type="PROSITE" id="PS51034">
    <property type="entry name" value="ZP_2"/>
    <property type="match status" value="1"/>
</dbReference>
<dbReference type="Proteomes" id="UP000053660">
    <property type="component" value="Unassembled WGS sequence"/>
</dbReference>
<feature type="transmembrane region" description="Helical" evidence="2">
    <location>
        <begin position="568"/>
        <end position="591"/>
    </location>
</feature>
<gene>
    <name evidence="4" type="ORF">OESDEN_12768</name>
</gene>
<name>A0A0B1SR74_OESDE</name>
<dbReference type="InterPro" id="IPR001507">
    <property type="entry name" value="ZP_dom"/>
</dbReference>
<dbReference type="AlphaFoldDB" id="A0A0B1SR74"/>
<dbReference type="PANTHER" id="PTHR47327">
    <property type="entry name" value="FI18240P1-RELATED"/>
    <property type="match status" value="1"/>
</dbReference>
<dbReference type="Pfam" id="PF00100">
    <property type="entry name" value="Zona_pellucida"/>
    <property type="match status" value="1"/>
</dbReference>
<evidence type="ECO:0000256" key="2">
    <source>
        <dbReference type="SAM" id="Phobius"/>
    </source>
</evidence>
<dbReference type="PANTHER" id="PTHR47327:SF4">
    <property type="entry name" value="APPLE DOMAIN-CONTAINING PROTEIN-RELATED"/>
    <property type="match status" value="1"/>
</dbReference>
<dbReference type="OrthoDB" id="5867217at2759"/>
<keyword evidence="2" id="KW-1133">Transmembrane helix</keyword>
<sequence length="600" mass="65547">MFDAIDGDADVNEHVDFYKNLCVIKETDSGVSAAANVPPQTHRMSGTVTNKKDARGEVLAAKKVKPSIREHEHRRKPEATAALGPPVSIPAEAIRTICNYEGIKVQIGNGVPFSGVIFVKNKYDTCRVEVANSNSATLVLGLPKDFGMRPITLDGMEETTSAPEEKSGEKAELVKDDQDFRHKRQVESRDCGLIDMLNGTYKTTVVIQTNNLGIPGLVTSMDQLYEVSCDYSSMLGGKVQAGYNMTVLGPEANLIQPRGKIELGNPVFMQLVSGEGEQPVVQAKLGDILELRWEIMAMDDELDFFVKDCYAEPGAGAKAEEKLQLIQGGMLGGKVQAGYNMTVLGPEANLIQPRGKIELGNPVFMQLVSGEGEQPVVQAKLGDILELRWEIMAMDDELDFFVKDCYAEPGVGAKAEEKLQLIQGGCPPPAVAQKLIPGPIEVQSSAVKVARMQAFRFDSSSSVRVTCELEICKGDCTPVECGLTEGQRKSWGRKKRESENSITEYETPRYRVPKHARATTSIVIIDPLQQIQEPVSLARASTLDLLREEAEDIAVATTGQMCMAKPTLLAVFGLLLTLTSVQAIVVLQYIVRRVCRSKKL</sequence>
<accession>A0A0B1SR74</accession>
<dbReference type="InterPro" id="IPR055355">
    <property type="entry name" value="ZP-C"/>
</dbReference>
<proteinExistence type="predicted"/>
<protein>
    <submittedName>
        <fullName evidence="4">Zona pellucida-like domain protein</fullName>
    </submittedName>
</protein>
<organism evidence="4 5">
    <name type="scientific">Oesophagostomum dentatum</name>
    <name type="common">Nodular worm</name>
    <dbReference type="NCBI Taxonomy" id="61180"/>
    <lineage>
        <taxon>Eukaryota</taxon>
        <taxon>Metazoa</taxon>
        <taxon>Ecdysozoa</taxon>
        <taxon>Nematoda</taxon>
        <taxon>Chromadorea</taxon>
        <taxon>Rhabditida</taxon>
        <taxon>Rhabditina</taxon>
        <taxon>Rhabditomorpha</taxon>
        <taxon>Strongyloidea</taxon>
        <taxon>Strongylidae</taxon>
        <taxon>Oesophagostomum</taxon>
    </lineage>
</organism>
<keyword evidence="1" id="KW-1015">Disulfide bond</keyword>
<keyword evidence="5" id="KW-1185">Reference proteome</keyword>
<keyword evidence="2" id="KW-0812">Transmembrane</keyword>
<feature type="domain" description="ZP" evidence="3">
    <location>
        <begin position="97"/>
        <end position="488"/>
    </location>
</feature>
<dbReference type="Gene3D" id="2.60.40.4100">
    <property type="entry name" value="Zona pellucida, ZP-C domain"/>
    <property type="match status" value="1"/>
</dbReference>
<dbReference type="InterPro" id="IPR042235">
    <property type="entry name" value="ZP-C_dom"/>
</dbReference>
<keyword evidence="2" id="KW-0472">Membrane</keyword>
<reference evidence="4 5" key="1">
    <citation type="submission" date="2014-03" db="EMBL/GenBank/DDBJ databases">
        <title>Draft genome of the hookworm Oesophagostomum dentatum.</title>
        <authorList>
            <person name="Mitreva M."/>
        </authorList>
    </citation>
    <scope>NUCLEOTIDE SEQUENCE [LARGE SCALE GENOMIC DNA]</scope>
    <source>
        <strain evidence="4 5">OD-Hann</strain>
    </source>
</reference>
<evidence type="ECO:0000313" key="5">
    <source>
        <dbReference type="Proteomes" id="UP000053660"/>
    </source>
</evidence>
<evidence type="ECO:0000313" key="4">
    <source>
        <dbReference type="EMBL" id="KHJ87459.1"/>
    </source>
</evidence>